<proteinExistence type="predicted"/>
<comment type="caution">
    <text evidence="1">The sequence shown here is derived from an EMBL/GenBank/DDBJ whole genome shotgun (WGS) entry which is preliminary data.</text>
</comment>
<dbReference type="Proteomes" id="UP001229421">
    <property type="component" value="Unassembled WGS sequence"/>
</dbReference>
<gene>
    <name evidence="1" type="ORF">QVD17_39458</name>
</gene>
<protein>
    <submittedName>
        <fullName evidence="1">Uncharacterized protein</fullName>
    </submittedName>
</protein>
<evidence type="ECO:0000313" key="2">
    <source>
        <dbReference type="Proteomes" id="UP001229421"/>
    </source>
</evidence>
<keyword evidence="2" id="KW-1185">Reference proteome</keyword>
<evidence type="ECO:0000313" key="1">
    <source>
        <dbReference type="EMBL" id="KAK1407831.1"/>
    </source>
</evidence>
<organism evidence="1 2">
    <name type="scientific">Tagetes erecta</name>
    <name type="common">African marigold</name>
    <dbReference type="NCBI Taxonomy" id="13708"/>
    <lineage>
        <taxon>Eukaryota</taxon>
        <taxon>Viridiplantae</taxon>
        <taxon>Streptophyta</taxon>
        <taxon>Embryophyta</taxon>
        <taxon>Tracheophyta</taxon>
        <taxon>Spermatophyta</taxon>
        <taxon>Magnoliopsida</taxon>
        <taxon>eudicotyledons</taxon>
        <taxon>Gunneridae</taxon>
        <taxon>Pentapetalae</taxon>
        <taxon>asterids</taxon>
        <taxon>campanulids</taxon>
        <taxon>Asterales</taxon>
        <taxon>Asteraceae</taxon>
        <taxon>Asteroideae</taxon>
        <taxon>Heliantheae alliance</taxon>
        <taxon>Tageteae</taxon>
        <taxon>Tagetes</taxon>
    </lineage>
</organism>
<reference evidence="1" key="1">
    <citation type="journal article" date="2023" name="bioRxiv">
        <title>Improved chromosome-level genome assembly for marigold (Tagetes erecta).</title>
        <authorList>
            <person name="Jiang F."/>
            <person name="Yuan L."/>
            <person name="Wang S."/>
            <person name="Wang H."/>
            <person name="Xu D."/>
            <person name="Wang A."/>
            <person name="Fan W."/>
        </authorList>
    </citation>
    <scope>NUCLEOTIDE SEQUENCE</scope>
    <source>
        <strain evidence="1">WSJ</strain>
        <tissue evidence="1">Leaf</tissue>
    </source>
</reference>
<name>A0AAD8JSE7_TARER</name>
<sequence length="75" mass="8192">MLFSSTRRAAICLETTTTSDGWKKPAWSADTDTKAEFVKFDCEDELKQDACELHVLNDVLVVSAVGDSGLVIRGV</sequence>
<dbReference type="EMBL" id="JAUHHV010000011">
    <property type="protein sequence ID" value="KAK1407831.1"/>
    <property type="molecule type" value="Genomic_DNA"/>
</dbReference>
<accession>A0AAD8JSE7</accession>
<dbReference type="AlphaFoldDB" id="A0AAD8JSE7"/>